<keyword evidence="1" id="KW-0812">Transmembrane</keyword>
<keyword evidence="1" id="KW-0472">Membrane</keyword>
<feature type="transmembrane region" description="Helical" evidence="1">
    <location>
        <begin position="129"/>
        <end position="152"/>
    </location>
</feature>
<keyword evidence="1" id="KW-1133">Transmembrane helix</keyword>
<reference evidence="2" key="2">
    <citation type="submission" date="2020-07" db="EMBL/GenBank/DDBJ databases">
        <authorList>
            <person name="Vera ALvarez R."/>
            <person name="Arias-Moreno D.M."/>
            <person name="Jimenez-Jacinto V."/>
            <person name="Jimenez-Bremont J.F."/>
            <person name="Swaminathan K."/>
            <person name="Moose S.P."/>
            <person name="Guerrero-Gonzalez M.L."/>
            <person name="Marino-Ramirez L."/>
            <person name="Landsman D."/>
            <person name="Rodriguez-Kessler M."/>
            <person name="Delgado-Sanchez P."/>
        </authorList>
    </citation>
    <scope>NUCLEOTIDE SEQUENCE</scope>
    <source>
        <tissue evidence="2">Cladode</tissue>
    </source>
</reference>
<reference evidence="2" key="1">
    <citation type="journal article" date="2013" name="J. Plant Res.">
        <title>Effect of fungi and light on seed germination of three Opuntia species from semiarid lands of central Mexico.</title>
        <authorList>
            <person name="Delgado-Sanchez P."/>
            <person name="Jimenez-Bremont J.F."/>
            <person name="Guerrero-Gonzalez Mde L."/>
            <person name="Flores J."/>
        </authorList>
    </citation>
    <scope>NUCLEOTIDE SEQUENCE</scope>
    <source>
        <tissue evidence="2">Cladode</tissue>
    </source>
</reference>
<organism evidence="2">
    <name type="scientific">Opuntia streptacantha</name>
    <name type="common">Prickly pear cactus</name>
    <name type="synonym">Opuntia cardona</name>
    <dbReference type="NCBI Taxonomy" id="393608"/>
    <lineage>
        <taxon>Eukaryota</taxon>
        <taxon>Viridiplantae</taxon>
        <taxon>Streptophyta</taxon>
        <taxon>Embryophyta</taxon>
        <taxon>Tracheophyta</taxon>
        <taxon>Spermatophyta</taxon>
        <taxon>Magnoliopsida</taxon>
        <taxon>eudicotyledons</taxon>
        <taxon>Gunneridae</taxon>
        <taxon>Pentapetalae</taxon>
        <taxon>Caryophyllales</taxon>
        <taxon>Cactineae</taxon>
        <taxon>Cactaceae</taxon>
        <taxon>Opuntioideae</taxon>
        <taxon>Opuntia</taxon>
    </lineage>
</organism>
<dbReference type="EMBL" id="GISG01217737">
    <property type="protein sequence ID" value="MBA4662668.1"/>
    <property type="molecule type" value="Transcribed_RNA"/>
</dbReference>
<dbReference type="AlphaFoldDB" id="A0A7C9EHZ5"/>
<proteinExistence type="predicted"/>
<evidence type="ECO:0000256" key="1">
    <source>
        <dbReference type="SAM" id="Phobius"/>
    </source>
</evidence>
<feature type="transmembrane region" description="Helical" evidence="1">
    <location>
        <begin position="87"/>
        <end position="109"/>
    </location>
</feature>
<sequence length="195" mass="21856">MMEHVDYGMQGIPSSSHGFIFPDLLILLQGRTMLLCPVPVGRTIRSFVVHSTPVELSLSLVAQTILLGYGMLVNLEPMIRTNLSMRWMSCLAMKMMLTMYSSVVVLWLLDFPLLTQLRRKTFPSSETPGLHMITLSLVLVMEVLSSGFLGHVNHMGKLGGGRGHIISRFLLHQCRPSLHEVAHDREPSRHLVVLT</sequence>
<protein>
    <submittedName>
        <fullName evidence="2">Uncharacterized protein</fullName>
    </submittedName>
</protein>
<accession>A0A7C9EHZ5</accession>
<name>A0A7C9EHZ5_OPUST</name>
<evidence type="ECO:0000313" key="2">
    <source>
        <dbReference type="EMBL" id="MBA4662668.1"/>
    </source>
</evidence>